<name>A0ABV6ZCW4_9HYPH</name>
<gene>
    <name evidence="1" type="ORF">ACETRX_10430</name>
</gene>
<comment type="caution">
    <text evidence="1">The sequence shown here is derived from an EMBL/GenBank/DDBJ whole genome shotgun (WGS) entry which is preliminary data.</text>
</comment>
<sequence>MSQAMVSARKCASNVIASKGPDVCLTPVGSGVKPVAYSSMVTLDKAIRYSKSVRDNGKFDCQLNTAVPGVTGHEPGTERGVVSPGYKGYALVNIASIFVYSEGFATWAHMQEAWINRPDAGPQEPQKSETERVIPSFGRFIE</sequence>
<organism evidence="1 2">
    <name type="scientific">Labrys neptuniae</name>
    <dbReference type="NCBI Taxonomy" id="376174"/>
    <lineage>
        <taxon>Bacteria</taxon>
        <taxon>Pseudomonadati</taxon>
        <taxon>Pseudomonadota</taxon>
        <taxon>Alphaproteobacteria</taxon>
        <taxon>Hyphomicrobiales</taxon>
        <taxon>Xanthobacteraceae</taxon>
        <taxon>Labrys</taxon>
    </lineage>
</organism>
<evidence type="ECO:0000313" key="2">
    <source>
        <dbReference type="Proteomes" id="UP001595190"/>
    </source>
</evidence>
<dbReference type="EMBL" id="JBHGPK010000003">
    <property type="protein sequence ID" value="MFC2250030.1"/>
    <property type="molecule type" value="Genomic_DNA"/>
</dbReference>
<dbReference type="Proteomes" id="UP001595190">
    <property type="component" value="Unassembled WGS sequence"/>
</dbReference>
<dbReference type="Pfam" id="PF13665">
    <property type="entry name" value="Tox-PAAR-like"/>
    <property type="match status" value="1"/>
</dbReference>
<dbReference type="RefSeq" id="WP_311933448.1">
    <property type="nucleotide sequence ID" value="NZ_JAVSCS010000004.1"/>
</dbReference>
<accession>A0ABV6ZCW4</accession>
<evidence type="ECO:0000313" key="1">
    <source>
        <dbReference type="EMBL" id="MFC2250030.1"/>
    </source>
</evidence>
<protein>
    <submittedName>
        <fullName evidence="1">PAAR-like domain-containing protein</fullName>
    </submittedName>
</protein>
<proteinExistence type="predicted"/>
<reference evidence="1 2" key="1">
    <citation type="submission" date="2024-09" db="EMBL/GenBank/DDBJ databases">
        <title>Description of Labrys sedimenti sp. nov., isolated from a diclofenac-degrading enrichment culture, and genome-based reclassification of Labrys portucalensis as a later heterotypic synonym of Labrys neptuniae.</title>
        <authorList>
            <person name="Tancsics A."/>
            <person name="Csepanyi A."/>
        </authorList>
    </citation>
    <scope>NUCLEOTIDE SEQUENCE [LARGE SCALE GENOMIC DNA]</scope>
    <source>
        <strain evidence="1 2">LMG 23412</strain>
    </source>
</reference>